<dbReference type="Proteomes" id="UP001500235">
    <property type="component" value="Unassembled WGS sequence"/>
</dbReference>
<dbReference type="EMBL" id="BAABBQ010000001">
    <property type="protein sequence ID" value="GAA4021092.1"/>
    <property type="molecule type" value="Genomic_DNA"/>
</dbReference>
<sequence>MMLMASLAVAAVIMAQHTDAARTSAMVIAQAHDRCMAGFAVRLTKTSATDDAVYSEAVAGCRALREQRDAAVAREFAPEQAAHLTRFFEAQAKPSFLRLLERIRNDRLQGRNVEAH</sequence>
<accession>A0ABP7T557</accession>
<gene>
    <name evidence="2" type="ORF">GCM10022280_22060</name>
</gene>
<protein>
    <submittedName>
        <fullName evidence="2">Uncharacterized protein</fullName>
    </submittedName>
</protein>
<evidence type="ECO:0000256" key="1">
    <source>
        <dbReference type="SAM" id="SignalP"/>
    </source>
</evidence>
<keyword evidence="3" id="KW-1185">Reference proteome</keyword>
<comment type="caution">
    <text evidence="2">The sequence shown here is derived from an EMBL/GenBank/DDBJ whole genome shotgun (WGS) entry which is preliminary data.</text>
</comment>
<feature type="signal peptide" evidence="1">
    <location>
        <begin position="1"/>
        <end position="20"/>
    </location>
</feature>
<organism evidence="2 3">
    <name type="scientific">Sphingomonas swuensis</name>
    <dbReference type="NCBI Taxonomy" id="977800"/>
    <lineage>
        <taxon>Bacteria</taxon>
        <taxon>Pseudomonadati</taxon>
        <taxon>Pseudomonadota</taxon>
        <taxon>Alphaproteobacteria</taxon>
        <taxon>Sphingomonadales</taxon>
        <taxon>Sphingomonadaceae</taxon>
        <taxon>Sphingomonas</taxon>
    </lineage>
</organism>
<proteinExistence type="predicted"/>
<evidence type="ECO:0000313" key="3">
    <source>
        <dbReference type="Proteomes" id="UP001500235"/>
    </source>
</evidence>
<keyword evidence="1" id="KW-0732">Signal</keyword>
<reference evidence="3" key="1">
    <citation type="journal article" date="2019" name="Int. J. Syst. Evol. Microbiol.">
        <title>The Global Catalogue of Microorganisms (GCM) 10K type strain sequencing project: providing services to taxonomists for standard genome sequencing and annotation.</title>
        <authorList>
            <consortium name="The Broad Institute Genomics Platform"/>
            <consortium name="The Broad Institute Genome Sequencing Center for Infectious Disease"/>
            <person name="Wu L."/>
            <person name="Ma J."/>
        </authorList>
    </citation>
    <scope>NUCLEOTIDE SEQUENCE [LARGE SCALE GENOMIC DNA]</scope>
    <source>
        <strain evidence="3">JCM 17563</strain>
    </source>
</reference>
<evidence type="ECO:0000313" key="2">
    <source>
        <dbReference type="EMBL" id="GAA4021092.1"/>
    </source>
</evidence>
<name>A0ABP7T557_9SPHN</name>
<feature type="chain" id="PRO_5046694809" evidence="1">
    <location>
        <begin position="21"/>
        <end position="116"/>
    </location>
</feature>